<dbReference type="PANTHER" id="PTHR11006">
    <property type="entry name" value="PROTEIN ARGININE N-METHYLTRANSFERASE"/>
    <property type="match status" value="1"/>
</dbReference>
<dbReference type="InterPro" id="IPR029063">
    <property type="entry name" value="SAM-dependent_MTases_sf"/>
</dbReference>
<dbReference type="Gene3D" id="2.70.160.11">
    <property type="entry name" value="Hnrnp arginine n-methyltransferase1"/>
    <property type="match status" value="1"/>
</dbReference>
<name>A0AAD5TC02_9FUNG</name>
<dbReference type="AlphaFoldDB" id="A0AAD5TC02"/>
<dbReference type="SUPFAM" id="SSF53335">
    <property type="entry name" value="S-adenosyl-L-methionine-dependent methyltransferases"/>
    <property type="match status" value="1"/>
</dbReference>
<proteinExistence type="predicted"/>
<keyword evidence="6 10" id="KW-0949">S-adenosyl-L-methionine</keyword>
<dbReference type="FunFam" id="3.40.50.150:FF:000034">
    <property type="entry name" value="Protein arginine N-methyltransferase 3"/>
    <property type="match status" value="1"/>
</dbReference>
<evidence type="ECO:0000256" key="9">
    <source>
        <dbReference type="ARBA" id="ARBA00049303"/>
    </source>
</evidence>
<evidence type="ECO:0000256" key="2">
    <source>
        <dbReference type="ARBA" id="ARBA00011925"/>
    </source>
</evidence>
<protein>
    <recommendedName>
        <fullName evidence="2">type I protein arginine methyltransferase</fullName>
        <ecNumber evidence="2">2.1.1.319</ecNumber>
    </recommendedName>
</protein>
<dbReference type="GO" id="GO:0005634">
    <property type="term" value="C:nucleus"/>
    <property type="evidence" value="ECO:0007669"/>
    <property type="project" value="UniProtKB-SubCell"/>
</dbReference>
<dbReference type="InterPro" id="IPR041698">
    <property type="entry name" value="Methyltransf_25"/>
</dbReference>
<comment type="catalytic activity">
    <reaction evidence="8">
        <text>L-arginyl-[protein] + 2 S-adenosyl-L-methionine = N(omega),N(omega)-dimethyl-L-arginyl-[protein] + 2 S-adenosyl-L-homocysteine + 2 H(+)</text>
        <dbReference type="Rhea" id="RHEA:48096"/>
        <dbReference type="Rhea" id="RHEA-COMP:10532"/>
        <dbReference type="Rhea" id="RHEA-COMP:11991"/>
        <dbReference type="ChEBI" id="CHEBI:15378"/>
        <dbReference type="ChEBI" id="CHEBI:29965"/>
        <dbReference type="ChEBI" id="CHEBI:57856"/>
        <dbReference type="ChEBI" id="CHEBI:59789"/>
        <dbReference type="ChEBI" id="CHEBI:61897"/>
        <dbReference type="EC" id="2.1.1.319"/>
    </reaction>
    <physiologicalReaction direction="left-to-right" evidence="8">
        <dbReference type="Rhea" id="RHEA:48097"/>
    </physiologicalReaction>
</comment>
<feature type="region of interest" description="Disordered" evidence="11">
    <location>
        <begin position="148"/>
        <end position="177"/>
    </location>
</feature>
<evidence type="ECO:0000256" key="8">
    <source>
        <dbReference type="ARBA" id="ARBA00047384"/>
    </source>
</evidence>
<accession>A0AAD5TC02</accession>
<dbReference type="EC" id="2.1.1.319" evidence="2"/>
<dbReference type="PANTHER" id="PTHR11006:SF53">
    <property type="entry name" value="PROTEIN ARGININE N-METHYLTRANSFERASE 3"/>
    <property type="match status" value="1"/>
</dbReference>
<dbReference type="GO" id="GO:0035242">
    <property type="term" value="F:protein-arginine omega-N asymmetric methyltransferase activity"/>
    <property type="evidence" value="ECO:0007669"/>
    <property type="project" value="UniProtKB-EC"/>
</dbReference>
<dbReference type="InterPro" id="IPR036236">
    <property type="entry name" value="Znf_C2H2_sf"/>
</dbReference>
<evidence type="ECO:0000256" key="1">
    <source>
        <dbReference type="ARBA" id="ARBA00004123"/>
    </source>
</evidence>
<dbReference type="Gene3D" id="3.40.50.150">
    <property type="entry name" value="Vaccinia Virus protein VP39"/>
    <property type="match status" value="1"/>
</dbReference>
<comment type="catalytic activity">
    <reaction evidence="9">
        <text>L-arginyl-[protein] + S-adenosyl-L-methionine = N(omega)-methyl-L-arginyl-[protein] + S-adenosyl-L-homocysteine + H(+)</text>
        <dbReference type="Rhea" id="RHEA:48100"/>
        <dbReference type="Rhea" id="RHEA-COMP:10532"/>
        <dbReference type="Rhea" id="RHEA-COMP:11990"/>
        <dbReference type="ChEBI" id="CHEBI:15378"/>
        <dbReference type="ChEBI" id="CHEBI:29965"/>
        <dbReference type="ChEBI" id="CHEBI:57856"/>
        <dbReference type="ChEBI" id="CHEBI:59789"/>
        <dbReference type="ChEBI" id="CHEBI:65280"/>
    </reaction>
    <physiologicalReaction direction="left-to-right" evidence="9">
        <dbReference type="Rhea" id="RHEA:48101"/>
    </physiologicalReaction>
</comment>
<dbReference type="CDD" id="cd02440">
    <property type="entry name" value="AdoMet_MTases"/>
    <property type="match status" value="1"/>
</dbReference>
<dbReference type="InterPro" id="IPR055135">
    <property type="entry name" value="PRMT_dom"/>
</dbReference>
<gene>
    <name evidence="14" type="primary">PRMT3</name>
    <name evidence="14" type="ORF">HDU87_001254</name>
</gene>
<evidence type="ECO:0000256" key="10">
    <source>
        <dbReference type="PROSITE-ProRule" id="PRU01015"/>
    </source>
</evidence>
<feature type="domain" description="Methyltransferase" evidence="12">
    <location>
        <begin position="293"/>
        <end position="390"/>
    </location>
</feature>
<dbReference type="Pfam" id="PF13649">
    <property type="entry name" value="Methyltransf_25"/>
    <property type="match status" value="1"/>
</dbReference>
<sequence>MAATAVSSSAHSYCYEVASSIGDAERDLHSEFGDDVDARWDDWEDDGEGAVCECPFCHSPIPSAAETLVHCRSEHAFDFTAVRKALALDFYASIRLINHVRTTWRGANGVTMDTLLAAGRTAPWVKDDTLLQPVLDDDPLLYAFEDDEDEEEIADAEEKGKIPKPVSSTTTTASSSTHDDGLVARLAAAELRASLAEQRLDELTVAFMQYKDMVKEAFLLDAPAPSTAAAIAPEANVENEGEEGEDQAWHMDYYFGSYAETEIHESMLKDQVRTESYRDFAYHNKAYFKGKVVLDVGCGTGILSMFAARAGAKHVYAVDNSTIINKARRIAKENGLENVITFVQGKIEEVQLPVDTVDIIVSEWMGYFLLYEGMLDSVLTARDRWLAPDGIVAPSRSDILICAIQDEEWINEKYTFWSDVYGFQMNTMKRGFLNDGNVDFVDPKTIISTTATLKRIDIESVRVEELDFETPFRLEIVKAGRVNGLCGWFDIWFEGHNAADTTGGAEISEVFFSTGPQARGTHWKQTAFAFENALEVDQGSVLQGTFRCVKDKDNHRELTVELDFAVTDAKGVVTTQVKRSYQVR</sequence>
<dbReference type="Proteomes" id="UP001212152">
    <property type="component" value="Unassembled WGS sequence"/>
</dbReference>
<evidence type="ECO:0000256" key="4">
    <source>
        <dbReference type="ARBA" id="ARBA00022603"/>
    </source>
</evidence>
<comment type="caution">
    <text evidence="14">The sequence shown here is derived from an EMBL/GenBank/DDBJ whole genome shotgun (WGS) entry which is preliminary data.</text>
</comment>
<keyword evidence="4 10" id="KW-0489">Methyltransferase</keyword>
<evidence type="ECO:0000313" key="15">
    <source>
        <dbReference type="Proteomes" id="UP001212152"/>
    </source>
</evidence>
<keyword evidence="3" id="KW-0597">Phosphoprotein</keyword>
<dbReference type="PROSITE" id="PS51678">
    <property type="entry name" value="SAM_MT_PRMT"/>
    <property type="match status" value="1"/>
</dbReference>
<dbReference type="Pfam" id="PF22528">
    <property type="entry name" value="PRMT_C"/>
    <property type="match status" value="1"/>
</dbReference>
<evidence type="ECO:0000256" key="5">
    <source>
        <dbReference type="ARBA" id="ARBA00022679"/>
    </source>
</evidence>
<evidence type="ECO:0000256" key="7">
    <source>
        <dbReference type="ARBA" id="ARBA00023242"/>
    </source>
</evidence>
<reference evidence="14" key="1">
    <citation type="submission" date="2020-05" db="EMBL/GenBank/DDBJ databases">
        <title>Phylogenomic resolution of chytrid fungi.</title>
        <authorList>
            <person name="Stajich J.E."/>
            <person name="Amses K."/>
            <person name="Simmons R."/>
            <person name="Seto K."/>
            <person name="Myers J."/>
            <person name="Bonds A."/>
            <person name="Quandt C.A."/>
            <person name="Barry K."/>
            <person name="Liu P."/>
            <person name="Grigoriev I."/>
            <person name="Longcore J.E."/>
            <person name="James T.Y."/>
        </authorList>
    </citation>
    <scope>NUCLEOTIDE SEQUENCE</scope>
    <source>
        <strain evidence="14">JEL0379</strain>
    </source>
</reference>
<dbReference type="SUPFAM" id="SSF57667">
    <property type="entry name" value="beta-beta-alpha zinc fingers"/>
    <property type="match status" value="1"/>
</dbReference>
<organism evidence="14 15">
    <name type="scientific">Geranomyces variabilis</name>
    <dbReference type="NCBI Taxonomy" id="109894"/>
    <lineage>
        <taxon>Eukaryota</taxon>
        <taxon>Fungi</taxon>
        <taxon>Fungi incertae sedis</taxon>
        <taxon>Chytridiomycota</taxon>
        <taxon>Chytridiomycota incertae sedis</taxon>
        <taxon>Chytridiomycetes</taxon>
        <taxon>Spizellomycetales</taxon>
        <taxon>Powellomycetaceae</taxon>
        <taxon>Geranomyces</taxon>
    </lineage>
</organism>
<feature type="compositionally biased region" description="Low complexity" evidence="11">
    <location>
        <begin position="167"/>
        <end position="176"/>
    </location>
</feature>
<evidence type="ECO:0000256" key="6">
    <source>
        <dbReference type="ARBA" id="ARBA00022691"/>
    </source>
</evidence>
<evidence type="ECO:0000256" key="11">
    <source>
        <dbReference type="SAM" id="MobiDB-lite"/>
    </source>
</evidence>
<evidence type="ECO:0000259" key="12">
    <source>
        <dbReference type="Pfam" id="PF13649"/>
    </source>
</evidence>
<comment type="subcellular location">
    <subcellularLocation>
        <location evidence="1">Nucleus</location>
    </subcellularLocation>
</comment>
<keyword evidence="7" id="KW-0539">Nucleus</keyword>
<dbReference type="EMBL" id="JADGJQ010000127">
    <property type="protein sequence ID" value="KAJ3168083.1"/>
    <property type="molecule type" value="Genomic_DNA"/>
</dbReference>
<keyword evidence="15" id="KW-1185">Reference proteome</keyword>
<feature type="domain" description="Protein arginine N-methyltransferase" evidence="13">
    <location>
        <begin position="397"/>
        <end position="568"/>
    </location>
</feature>
<evidence type="ECO:0000256" key="3">
    <source>
        <dbReference type="ARBA" id="ARBA00022553"/>
    </source>
</evidence>
<evidence type="ECO:0000313" key="14">
    <source>
        <dbReference type="EMBL" id="KAJ3168083.1"/>
    </source>
</evidence>
<dbReference type="GO" id="GO:0032259">
    <property type="term" value="P:methylation"/>
    <property type="evidence" value="ECO:0007669"/>
    <property type="project" value="UniProtKB-KW"/>
</dbReference>
<keyword evidence="5 10" id="KW-0808">Transferase</keyword>
<evidence type="ECO:0000259" key="13">
    <source>
        <dbReference type="Pfam" id="PF22528"/>
    </source>
</evidence>
<dbReference type="InterPro" id="IPR025799">
    <property type="entry name" value="Arg_MeTrfase"/>
</dbReference>
<dbReference type="GO" id="GO:0042054">
    <property type="term" value="F:histone methyltransferase activity"/>
    <property type="evidence" value="ECO:0007669"/>
    <property type="project" value="TreeGrafter"/>
</dbReference>